<dbReference type="SUPFAM" id="SSF53756">
    <property type="entry name" value="UDP-Glycosyltransferase/glycogen phosphorylase"/>
    <property type="match status" value="1"/>
</dbReference>
<gene>
    <name evidence="10" type="ORF">PCOS0759_LOCUS2571</name>
</gene>
<keyword evidence="5 9" id="KW-0812">Transmembrane</keyword>
<accession>A0A7S1KPX8</accession>
<evidence type="ECO:0000256" key="1">
    <source>
        <dbReference type="ARBA" id="ARBA00004389"/>
    </source>
</evidence>
<name>A0A7S1KPX8_9EUKA</name>
<protein>
    <recommendedName>
        <fullName evidence="11">Chitobiosyldiphosphodolichol beta-mannosyltransferase</fullName>
    </recommendedName>
</protein>
<keyword evidence="3" id="KW-0328">Glycosyltransferase</keyword>
<dbReference type="AlphaFoldDB" id="A0A7S1KPX8"/>
<feature type="transmembrane region" description="Helical" evidence="9">
    <location>
        <begin position="86"/>
        <end position="107"/>
    </location>
</feature>
<evidence type="ECO:0000256" key="6">
    <source>
        <dbReference type="ARBA" id="ARBA00022824"/>
    </source>
</evidence>
<dbReference type="InterPro" id="IPR026051">
    <property type="entry name" value="ALG1-like"/>
</dbReference>
<comment type="subcellular location">
    <subcellularLocation>
        <location evidence="1">Endoplasmic reticulum membrane</location>
        <topology evidence="1">Single-pass membrane protein</topology>
    </subcellularLocation>
</comment>
<keyword evidence="8 9" id="KW-0472">Membrane</keyword>
<evidence type="ECO:0000256" key="5">
    <source>
        <dbReference type="ARBA" id="ARBA00022692"/>
    </source>
</evidence>
<sequence length="465" mass="53901">MNPVDSLVFVLGDIGHSPRTLNTIKKLSETCSNVHVMAYKESSTFQLDHPSSDSPFQNVHMHILHEKCWEWTRMQPSSSGFKSSRLWFLIGSFFKVIIQWLLIWYILLFQVKVYSLNLIWCQVPPSIPTLVVLYLVRYIVLPLGYLCGMNQGDHRWVVDWHNLGYTLLRVAKRPKFMVYIAECIENFFGRRADVHLCVSNAFRLFLKDWANIDAVVLYDRPTNSFRDHDTIPMEERHELFVKLGWAIAGSNDHETLFTKRDKRTGNVQYLENRPALIVSSTSWTPDEDFALMLNAIEEYDVLHKNDSFPQLHFVITGKGPQKEFYLKKIAKMGLTKCVIETAWLEIEDYPRLLACADLGVCMHYSSSGIDLPMKVVDMFAAGLPVCAIGFNALNELVVHKGNGYIFQDSEELTRRIESVFENFPQDTSLLEGMRKNIQHTFQQVRWDDEWRAKVVRKGIMPSHKR</sequence>
<keyword evidence="7 9" id="KW-1133">Transmembrane helix</keyword>
<dbReference type="EMBL" id="HBGD01003115">
    <property type="protein sequence ID" value="CAD9079339.1"/>
    <property type="molecule type" value="Transcribed_RNA"/>
</dbReference>
<dbReference type="PANTHER" id="PTHR13036:SF0">
    <property type="entry name" value="CHITOBIOSYLDIPHOSPHODOLICHOL BETA-MANNOSYLTRANSFERASE"/>
    <property type="match status" value="1"/>
</dbReference>
<dbReference type="PANTHER" id="PTHR13036">
    <property type="entry name" value="BETA1,4 MANNOSYLTRANSFERASE"/>
    <property type="match status" value="1"/>
</dbReference>
<evidence type="ECO:0000313" key="10">
    <source>
        <dbReference type="EMBL" id="CAD9079339.1"/>
    </source>
</evidence>
<comment type="pathway">
    <text evidence="2">Protein modification; protein glycosylation.</text>
</comment>
<proteinExistence type="predicted"/>
<dbReference type="GO" id="GO:0000030">
    <property type="term" value="F:mannosyltransferase activity"/>
    <property type="evidence" value="ECO:0007669"/>
    <property type="project" value="InterPro"/>
</dbReference>
<keyword evidence="6" id="KW-0256">Endoplasmic reticulum</keyword>
<evidence type="ECO:0000256" key="4">
    <source>
        <dbReference type="ARBA" id="ARBA00022679"/>
    </source>
</evidence>
<evidence type="ECO:0000256" key="8">
    <source>
        <dbReference type="ARBA" id="ARBA00023136"/>
    </source>
</evidence>
<feature type="transmembrane region" description="Helical" evidence="9">
    <location>
        <begin position="127"/>
        <end position="146"/>
    </location>
</feature>
<evidence type="ECO:0000256" key="2">
    <source>
        <dbReference type="ARBA" id="ARBA00004922"/>
    </source>
</evidence>
<reference evidence="10" key="1">
    <citation type="submission" date="2021-01" db="EMBL/GenBank/DDBJ databases">
        <authorList>
            <person name="Corre E."/>
            <person name="Pelletier E."/>
            <person name="Niang G."/>
            <person name="Scheremetjew M."/>
            <person name="Finn R."/>
            <person name="Kale V."/>
            <person name="Holt S."/>
            <person name="Cochrane G."/>
            <person name="Meng A."/>
            <person name="Brown T."/>
            <person name="Cohen L."/>
        </authorList>
    </citation>
    <scope>NUCLEOTIDE SEQUENCE</scope>
    <source>
        <strain evidence="10">WS</strain>
    </source>
</reference>
<dbReference type="Pfam" id="PF13692">
    <property type="entry name" value="Glyco_trans_1_4"/>
    <property type="match status" value="1"/>
</dbReference>
<evidence type="ECO:0000256" key="9">
    <source>
        <dbReference type="SAM" id="Phobius"/>
    </source>
</evidence>
<dbReference type="Gene3D" id="3.40.50.2000">
    <property type="entry name" value="Glycogen Phosphorylase B"/>
    <property type="match status" value="1"/>
</dbReference>
<keyword evidence="4" id="KW-0808">Transferase</keyword>
<evidence type="ECO:0000256" key="3">
    <source>
        <dbReference type="ARBA" id="ARBA00022676"/>
    </source>
</evidence>
<evidence type="ECO:0008006" key="11">
    <source>
        <dbReference type="Google" id="ProtNLM"/>
    </source>
</evidence>
<dbReference type="GO" id="GO:0005789">
    <property type="term" value="C:endoplasmic reticulum membrane"/>
    <property type="evidence" value="ECO:0007669"/>
    <property type="project" value="UniProtKB-SubCell"/>
</dbReference>
<evidence type="ECO:0000256" key="7">
    <source>
        <dbReference type="ARBA" id="ARBA00022989"/>
    </source>
</evidence>
<organism evidence="10">
    <name type="scientific">Percolomonas cosmopolitus</name>
    <dbReference type="NCBI Taxonomy" id="63605"/>
    <lineage>
        <taxon>Eukaryota</taxon>
        <taxon>Discoba</taxon>
        <taxon>Heterolobosea</taxon>
        <taxon>Tetramitia</taxon>
        <taxon>Eutetramitia</taxon>
        <taxon>Percolomonadidae</taxon>
        <taxon>Percolomonas</taxon>
    </lineage>
</organism>